<dbReference type="OrthoDB" id="10463811at2759"/>
<gene>
    <name evidence="2" type="ORF">TrCOL_g7980</name>
</gene>
<evidence type="ECO:0000256" key="1">
    <source>
        <dbReference type="SAM" id="MobiDB-lite"/>
    </source>
</evidence>
<feature type="compositionally biased region" description="Basic and acidic residues" evidence="1">
    <location>
        <begin position="253"/>
        <end position="264"/>
    </location>
</feature>
<accession>A0A9W7GQ69</accession>
<protein>
    <submittedName>
        <fullName evidence="2">Uncharacterized protein</fullName>
    </submittedName>
</protein>
<name>A0A9W7GQ69_9STRA</name>
<feature type="compositionally biased region" description="Acidic residues" evidence="1">
    <location>
        <begin position="204"/>
        <end position="221"/>
    </location>
</feature>
<organism evidence="2 3">
    <name type="scientific">Triparma columacea</name>
    <dbReference type="NCBI Taxonomy" id="722753"/>
    <lineage>
        <taxon>Eukaryota</taxon>
        <taxon>Sar</taxon>
        <taxon>Stramenopiles</taxon>
        <taxon>Ochrophyta</taxon>
        <taxon>Bolidophyceae</taxon>
        <taxon>Parmales</taxon>
        <taxon>Triparmaceae</taxon>
        <taxon>Triparma</taxon>
    </lineage>
</organism>
<dbReference type="AlphaFoldDB" id="A0A9W7GQ69"/>
<feature type="compositionally biased region" description="Acidic residues" evidence="1">
    <location>
        <begin position="188"/>
        <end position="197"/>
    </location>
</feature>
<feature type="compositionally biased region" description="Low complexity" evidence="1">
    <location>
        <begin position="283"/>
        <end position="294"/>
    </location>
</feature>
<proteinExistence type="predicted"/>
<evidence type="ECO:0000313" key="2">
    <source>
        <dbReference type="EMBL" id="GMI48017.1"/>
    </source>
</evidence>
<dbReference type="Proteomes" id="UP001165065">
    <property type="component" value="Unassembled WGS sequence"/>
</dbReference>
<feature type="compositionally biased region" description="Polar residues" evidence="1">
    <location>
        <begin position="62"/>
        <end position="71"/>
    </location>
</feature>
<dbReference type="EMBL" id="BRYA01000370">
    <property type="protein sequence ID" value="GMI48017.1"/>
    <property type="molecule type" value="Genomic_DNA"/>
</dbReference>
<feature type="region of interest" description="Disordered" evidence="1">
    <location>
        <begin position="185"/>
        <end position="304"/>
    </location>
</feature>
<reference evidence="3" key="1">
    <citation type="journal article" date="2023" name="Commun. Biol.">
        <title>Genome analysis of Parmales, the sister group of diatoms, reveals the evolutionary specialization of diatoms from phago-mixotrophs to photoautotrophs.</title>
        <authorList>
            <person name="Ban H."/>
            <person name="Sato S."/>
            <person name="Yoshikawa S."/>
            <person name="Yamada K."/>
            <person name="Nakamura Y."/>
            <person name="Ichinomiya M."/>
            <person name="Sato N."/>
            <person name="Blanc-Mathieu R."/>
            <person name="Endo H."/>
            <person name="Kuwata A."/>
            <person name="Ogata H."/>
        </authorList>
    </citation>
    <scope>NUCLEOTIDE SEQUENCE [LARGE SCALE GENOMIC DNA]</scope>
</reference>
<keyword evidence="3" id="KW-1185">Reference proteome</keyword>
<feature type="compositionally biased region" description="Polar residues" evidence="1">
    <location>
        <begin position="87"/>
        <end position="100"/>
    </location>
</feature>
<evidence type="ECO:0000313" key="3">
    <source>
        <dbReference type="Proteomes" id="UP001165065"/>
    </source>
</evidence>
<sequence length="332" mass="35686">MLGFLWASKQDKRVVNKANSLSALDRAKSDGSAPSATLSGSNGSDQSQSDPSLSGSRHDGESTPSTSTSMFGQKYPTTGFVARHQSESSASNSTHFTNNGGHKMMEDYFRRPVGGPGHRSAPPSQMYAKFALQRSAEPRRCPSPPPGGVRGGVDLEEIEIRASEELYRRATWRMYNRITAARIQSERDGDEVQDSGDEACSGEGGEEGEGGEGEGGGEEGDVFQNGGEADFDTDGGNHDESSANGMKSVMSKQQERRFLDKVREANGVGLKQPNVHKQNQPTVSVSQKSSGVQKHLNASPMTQGRNTGLQRILSELELFQLDSSFKDSESGC</sequence>
<feature type="compositionally biased region" description="Low complexity" evidence="1">
    <location>
        <begin position="39"/>
        <end position="52"/>
    </location>
</feature>
<feature type="region of interest" description="Disordered" evidence="1">
    <location>
        <begin position="21"/>
        <end position="105"/>
    </location>
</feature>
<comment type="caution">
    <text evidence="2">The sequence shown here is derived from an EMBL/GenBank/DDBJ whole genome shotgun (WGS) entry which is preliminary data.</text>
</comment>